<evidence type="ECO:0000313" key="6">
    <source>
        <dbReference type="EMBL" id="KAJ6366589.1"/>
    </source>
</evidence>
<name>A0ABQ9B0G7_9ROSI</name>
<evidence type="ECO:0000256" key="4">
    <source>
        <dbReference type="ARBA" id="ARBA00023242"/>
    </source>
</evidence>
<dbReference type="PANTHER" id="PTHR31079">
    <property type="entry name" value="NAC DOMAIN-CONTAINING PROTEIN 73"/>
    <property type="match status" value="1"/>
</dbReference>
<protein>
    <recommendedName>
        <fullName evidence="5">NAC domain-containing protein</fullName>
    </recommendedName>
</protein>
<evidence type="ECO:0000313" key="7">
    <source>
        <dbReference type="Proteomes" id="UP001141253"/>
    </source>
</evidence>
<dbReference type="InterPro" id="IPR003441">
    <property type="entry name" value="NAC-dom"/>
</dbReference>
<dbReference type="PANTHER" id="PTHR31079:SF46">
    <property type="entry name" value="NAC DOMAIN-CONTAINING PROTEIN 73"/>
    <property type="match status" value="1"/>
</dbReference>
<keyword evidence="3" id="KW-0804">Transcription</keyword>
<comment type="caution">
    <text evidence="6">The sequence shown here is derived from an EMBL/GenBank/DDBJ whole genome shotgun (WGS) entry which is preliminary data.</text>
</comment>
<keyword evidence="4" id="KW-0539">Nucleus</keyword>
<keyword evidence="2" id="KW-0238">DNA-binding</keyword>
<evidence type="ECO:0000256" key="1">
    <source>
        <dbReference type="ARBA" id="ARBA00023015"/>
    </source>
</evidence>
<dbReference type="InterPro" id="IPR044799">
    <property type="entry name" value="SOG1-like"/>
</dbReference>
<organism evidence="6 7">
    <name type="scientific">Salix suchowensis</name>
    <dbReference type="NCBI Taxonomy" id="1278906"/>
    <lineage>
        <taxon>Eukaryota</taxon>
        <taxon>Viridiplantae</taxon>
        <taxon>Streptophyta</taxon>
        <taxon>Embryophyta</taxon>
        <taxon>Tracheophyta</taxon>
        <taxon>Spermatophyta</taxon>
        <taxon>Magnoliopsida</taxon>
        <taxon>eudicotyledons</taxon>
        <taxon>Gunneridae</taxon>
        <taxon>Pentapetalae</taxon>
        <taxon>rosids</taxon>
        <taxon>fabids</taxon>
        <taxon>Malpighiales</taxon>
        <taxon>Salicaceae</taxon>
        <taxon>Saliceae</taxon>
        <taxon>Salix</taxon>
    </lineage>
</organism>
<dbReference type="EMBL" id="JAPFFI010000014">
    <property type="protein sequence ID" value="KAJ6366589.1"/>
    <property type="molecule type" value="Genomic_DNA"/>
</dbReference>
<gene>
    <name evidence="6" type="ORF">OIU77_003056</name>
</gene>
<dbReference type="PROSITE" id="PS51005">
    <property type="entry name" value="NAC"/>
    <property type="match status" value="1"/>
</dbReference>
<reference evidence="6" key="2">
    <citation type="journal article" date="2023" name="Int. J. Mol. Sci.">
        <title>De Novo Assembly and Annotation of 11 Diverse Shrub Willow (Salix) Genomes Reveals Novel Gene Organization in Sex-Linked Regions.</title>
        <authorList>
            <person name="Hyden B."/>
            <person name="Feng K."/>
            <person name="Yates T.B."/>
            <person name="Jawdy S."/>
            <person name="Cereghino C."/>
            <person name="Smart L.B."/>
            <person name="Muchero W."/>
        </authorList>
    </citation>
    <scope>NUCLEOTIDE SEQUENCE</scope>
    <source>
        <tissue evidence="6">Shoot tip</tissue>
    </source>
</reference>
<evidence type="ECO:0000256" key="2">
    <source>
        <dbReference type="ARBA" id="ARBA00023125"/>
    </source>
</evidence>
<proteinExistence type="predicted"/>
<evidence type="ECO:0000256" key="3">
    <source>
        <dbReference type="ARBA" id="ARBA00023163"/>
    </source>
</evidence>
<feature type="domain" description="NAC" evidence="5">
    <location>
        <begin position="60"/>
        <end position="164"/>
    </location>
</feature>
<keyword evidence="7" id="KW-1185">Reference proteome</keyword>
<accession>A0ABQ9B0G7</accession>
<reference evidence="6" key="1">
    <citation type="submission" date="2022-10" db="EMBL/GenBank/DDBJ databases">
        <authorList>
            <person name="Hyden B.L."/>
            <person name="Feng K."/>
            <person name="Yates T."/>
            <person name="Jawdy S."/>
            <person name="Smart L.B."/>
            <person name="Muchero W."/>
        </authorList>
    </citation>
    <scope>NUCLEOTIDE SEQUENCE</scope>
    <source>
        <tissue evidence="6">Shoot tip</tissue>
    </source>
</reference>
<dbReference type="SUPFAM" id="SSF101941">
    <property type="entry name" value="NAC domain"/>
    <property type="match status" value="1"/>
</dbReference>
<keyword evidence="1" id="KW-0805">Transcription regulation</keyword>
<dbReference type="InterPro" id="IPR036093">
    <property type="entry name" value="NAC_dom_sf"/>
</dbReference>
<evidence type="ECO:0000259" key="5">
    <source>
        <dbReference type="PROSITE" id="PS51005"/>
    </source>
</evidence>
<dbReference type="Proteomes" id="UP001141253">
    <property type="component" value="Chromosome 7"/>
</dbReference>
<dbReference type="Pfam" id="PF02365">
    <property type="entry name" value="NAM"/>
    <property type="match status" value="1"/>
</dbReference>
<sequence>MTWCNGVCKNVQTIERSSPPPCNASALAQEHKECLIRSCPSCGHQMRCRDQARIHDLPGLPAGVKFDPTDLELLEHLEGKVLKSDTCKVHPLIDEFIPTIDGENGICYTHPEKLPGKNNAEAAIVEDRKFFMILDSMRTITMTSFTYSSPLKHQPKTLGYNTCH</sequence>